<comment type="caution">
    <text evidence="4">The sequence shown here is derived from an EMBL/GenBank/DDBJ whole genome shotgun (WGS) entry which is preliminary data.</text>
</comment>
<organism evidence="4 5">
    <name type="scientific">Tetracentron sinense</name>
    <name type="common">Spur-leaf</name>
    <dbReference type="NCBI Taxonomy" id="13715"/>
    <lineage>
        <taxon>Eukaryota</taxon>
        <taxon>Viridiplantae</taxon>
        <taxon>Streptophyta</taxon>
        <taxon>Embryophyta</taxon>
        <taxon>Tracheophyta</taxon>
        <taxon>Spermatophyta</taxon>
        <taxon>Magnoliopsida</taxon>
        <taxon>Trochodendrales</taxon>
        <taxon>Trochodendraceae</taxon>
        <taxon>Tetracentron</taxon>
    </lineage>
</organism>
<reference evidence="4 5" key="1">
    <citation type="submission" date="2020-04" db="EMBL/GenBank/DDBJ databases">
        <title>Plant Genome Project.</title>
        <authorList>
            <person name="Zhang R.-G."/>
        </authorList>
    </citation>
    <scope>NUCLEOTIDE SEQUENCE [LARGE SCALE GENOMIC DNA]</scope>
    <source>
        <strain evidence="4">YNK0</strain>
        <tissue evidence="4">Leaf</tissue>
    </source>
</reference>
<dbReference type="Pfam" id="PF02536">
    <property type="entry name" value="mTERF"/>
    <property type="match status" value="1"/>
</dbReference>
<evidence type="ECO:0000313" key="4">
    <source>
        <dbReference type="EMBL" id="KAF8407356.1"/>
    </source>
</evidence>
<dbReference type="InterPro" id="IPR003690">
    <property type="entry name" value="MTERF"/>
</dbReference>
<accession>A0A835DKY6</accession>
<dbReference type="SMART" id="SM00733">
    <property type="entry name" value="Mterf"/>
    <property type="match status" value="4"/>
</dbReference>
<evidence type="ECO:0000256" key="2">
    <source>
        <dbReference type="ARBA" id="ARBA00022472"/>
    </source>
</evidence>
<dbReference type="AlphaFoldDB" id="A0A835DKY6"/>
<comment type="similarity">
    <text evidence="1">Belongs to the mTERF family.</text>
</comment>
<dbReference type="Gene3D" id="1.25.70.10">
    <property type="entry name" value="Transcription termination factor 3, mitochondrial"/>
    <property type="match status" value="1"/>
</dbReference>
<evidence type="ECO:0000313" key="5">
    <source>
        <dbReference type="Proteomes" id="UP000655225"/>
    </source>
</evidence>
<dbReference type="FunFam" id="1.25.70.10:FF:000015">
    <property type="entry name" value="Mitochondrial transcription termination factor family protein"/>
    <property type="match status" value="1"/>
</dbReference>
<keyword evidence="2" id="KW-0806">Transcription termination</keyword>
<dbReference type="GO" id="GO:0003676">
    <property type="term" value="F:nucleic acid binding"/>
    <property type="evidence" value="ECO:0007669"/>
    <property type="project" value="InterPro"/>
</dbReference>
<name>A0A835DKY6_TETSI</name>
<dbReference type="InterPro" id="IPR038538">
    <property type="entry name" value="MTERF_sf"/>
</dbReference>
<dbReference type="PANTHER" id="PTHR13068:SF3">
    <property type="entry name" value="MITOCHONDRIAL TRANSCRIPTION TERMINATION FACTOR FAMILY PROTEIN"/>
    <property type="match status" value="1"/>
</dbReference>
<proteinExistence type="inferred from homology"/>
<dbReference type="PANTHER" id="PTHR13068">
    <property type="entry name" value="CGI-12 PROTEIN-RELATED"/>
    <property type="match status" value="1"/>
</dbReference>
<evidence type="ECO:0000256" key="3">
    <source>
        <dbReference type="ARBA" id="ARBA00022946"/>
    </source>
</evidence>
<dbReference type="GO" id="GO:0006353">
    <property type="term" value="P:DNA-templated transcription termination"/>
    <property type="evidence" value="ECO:0007669"/>
    <property type="project" value="UniProtKB-KW"/>
</dbReference>
<gene>
    <name evidence="4" type="ORF">HHK36_006484</name>
</gene>
<keyword evidence="2" id="KW-0805">Transcription regulation</keyword>
<evidence type="ECO:0000256" key="1">
    <source>
        <dbReference type="ARBA" id="ARBA00007692"/>
    </source>
</evidence>
<dbReference type="OrthoDB" id="637682at2759"/>
<keyword evidence="3" id="KW-0809">Transit peptide</keyword>
<keyword evidence="5" id="KW-1185">Reference proteome</keyword>
<sequence>MGPQKRSDGGRTLEIEAKCKEGRWPQAGLGFEERGGHRVQQWRKIALRCAVVSFMEDLGFDEESIGRILCRCPEIFASNIEKTLKKKLKFLINIGISKDKLPRAIRKYPELLVSDIDRTLLPRMNYLMKMGLSKWEVASMVRRFSPLLGYSIDEVLRPKLEFLVNTMEKPVRDIVDYPRYFSYSLDKKIKPRFWVLKGRNVDCSLKDMLGKNDEDFAADYMGIGRMLIPPPYL</sequence>
<dbReference type="EMBL" id="JABCRI010000004">
    <property type="protein sequence ID" value="KAF8407356.1"/>
    <property type="molecule type" value="Genomic_DNA"/>
</dbReference>
<dbReference type="OMA" id="THGICEN"/>
<protein>
    <submittedName>
        <fullName evidence="4">Uncharacterized protein</fullName>
    </submittedName>
</protein>
<dbReference type="Proteomes" id="UP000655225">
    <property type="component" value="Unassembled WGS sequence"/>
</dbReference>
<keyword evidence="2" id="KW-0804">Transcription</keyword>